<feature type="domain" description="Conserved oligomeric Golgi complex subunit 5 N-terminal" evidence="5">
    <location>
        <begin position="14"/>
        <end position="144"/>
    </location>
</feature>
<accession>A0A2H1H3S7</accession>
<comment type="subcellular location">
    <subcellularLocation>
        <location evidence="1">Golgi apparatus membrane</location>
        <topology evidence="1">Peripheral membrane protein</topology>
    </subcellularLocation>
</comment>
<keyword evidence="3" id="KW-0333">Golgi apparatus</keyword>
<dbReference type="PANTHER" id="PTHR13228">
    <property type="entry name" value="CONSERVED OLIGOMERIC GOLGI COMPLEX COMPONENT 5"/>
    <property type="match status" value="1"/>
</dbReference>
<feature type="domain" description="Conserved oligomeric Golgi complex subunit 5 helical" evidence="6">
    <location>
        <begin position="197"/>
        <end position="402"/>
    </location>
</feature>
<dbReference type="EMBL" id="LT854263">
    <property type="protein sequence ID" value="SMR60476.1"/>
    <property type="molecule type" value="Genomic_DNA"/>
</dbReference>
<sequence>MTTTTTTPYLDPTPFLSPTFNPSAHANTLVHSTNNPTDTPLDLTTPLQKTLFDAQEISTAIDTLTTTSALPLIAHTQLRTEAAERVLSGVEDGVGGLQRSYERLQKEVIARWEEAERVRLAAERVVKTLRLGRKVGRVVGLGRTLEGEMGGLNIAQGGGGGMVRAARAIVEIKGEFAGEEGKDLTRVQLANAVKTEVVSNAEKSVVSKAQSVVREWSMNSLLSSGQSPTPGATDMANNQTFVQQEATKSRTLAALQTLYLLSPLNTPFEPTLMLTALTTYIHASLTSSLAALSRALATLPTLDRTLLEISARSRNLIALENLLSSAKPPAHPLLPSTSTPEGNLLTPLLSSLDSPSSLASYFWRSLAGQLGGKVQVIVDRGGVAARTLRSQRERVKDSVRECVIRGYGGEVGGTAKGGWEREVAVMVGSLTGALGR</sequence>
<gene>
    <name evidence="7" type="ORF">ZT1E4_G10441</name>
</gene>
<evidence type="ECO:0000313" key="8">
    <source>
        <dbReference type="Proteomes" id="UP000245764"/>
    </source>
</evidence>
<dbReference type="GO" id="GO:0000139">
    <property type="term" value="C:Golgi membrane"/>
    <property type="evidence" value="ECO:0007669"/>
    <property type="project" value="UniProtKB-SubCell"/>
</dbReference>
<dbReference type="Pfam" id="PF20649">
    <property type="entry name" value="COG5_C"/>
    <property type="match status" value="1"/>
</dbReference>
<dbReference type="Proteomes" id="UP000245764">
    <property type="component" value="Chromosome 11"/>
</dbReference>
<dbReference type="InterPro" id="IPR049176">
    <property type="entry name" value="COG5_N"/>
</dbReference>
<dbReference type="GO" id="GO:0017119">
    <property type="term" value="C:Golgi transport complex"/>
    <property type="evidence" value="ECO:0007669"/>
    <property type="project" value="InterPro"/>
</dbReference>
<evidence type="ECO:0000256" key="3">
    <source>
        <dbReference type="ARBA" id="ARBA00023034"/>
    </source>
</evidence>
<dbReference type="PANTHER" id="PTHR13228:SF3">
    <property type="entry name" value="CONSERVED OLIGOMERIC GOLGI COMPLEX SUBUNIT 5"/>
    <property type="match status" value="1"/>
</dbReference>
<name>A0A2H1H3S7_ZYMTR</name>
<dbReference type="AlphaFoldDB" id="A0A2H1H3S7"/>
<evidence type="ECO:0000256" key="1">
    <source>
        <dbReference type="ARBA" id="ARBA00004395"/>
    </source>
</evidence>
<dbReference type="InterPro" id="IPR019465">
    <property type="entry name" value="Cog5"/>
</dbReference>
<reference evidence="8" key="1">
    <citation type="submission" date="2017-05" db="EMBL/GenBank/DDBJ databases">
        <authorList>
            <person name="Song R."/>
            <person name="Chenine A.L."/>
            <person name="Ruprecht R.M."/>
        </authorList>
    </citation>
    <scope>NUCLEOTIDE SEQUENCE [LARGE SCALE GENOMIC DNA]</scope>
</reference>
<evidence type="ECO:0000256" key="2">
    <source>
        <dbReference type="ARBA" id="ARBA00020974"/>
    </source>
</evidence>
<organism evidence="7 8">
    <name type="scientific">Zymoseptoria tritici ST99CH_1E4</name>
    <dbReference type="NCBI Taxonomy" id="1276532"/>
    <lineage>
        <taxon>Eukaryota</taxon>
        <taxon>Fungi</taxon>
        <taxon>Dikarya</taxon>
        <taxon>Ascomycota</taxon>
        <taxon>Pezizomycotina</taxon>
        <taxon>Dothideomycetes</taxon>
        <taxon>Dothideomycetidae</taxon>
        <taxon>Mycosphaerellales</taxon>
        <taxon>Mycosphaerellaceae</taxon>
        <taxon>Zymoseptoria</taxon>
    </lineage>
</organism>
<dbReference type="Pfam" id="PF10392">
    <property type="entry name" value="COG5_N"/>
    <property type="match status" value="1"/>
</dbReference>
<dbReference type="InterPro" id="IPR048485">
    <property type="entry name" value="COG5_helical"/>
</dbReference>
<protein>
    <recommendedName>
        <fullName evidence="2">Conserved oligomeric Golgi complex subunit 5</fullName>
    </recommendedName>
</protein>
<evidence type="ECO:0000259" key="6">
    <source>
        <dbReference type="Pfam" id="PF20649"/>
    </source>
</evidence>
<evidence type="ECO:0000256" key="4">
    <source>
        <dbReference type="ARBA" id="ARBA00023136"/>
    </source>
</evidence>
<proteinExistence type="predicted"/>
<evidence type="ECO:0000259" key="5">
    <source>
        <dbReference type="Pfam" id="PF10392"/>
    </source>
</evidence>
<keyword evidence="4" id="KW-0472">Membrane</keyword>
<evidence type="ECO:0000313" key="7">
    <source>
        <dbReference type="EMBL" id="SMR60476.1"/>
    </source>
</evidence>
<dbReference type="GO" id="GO:0006891">
    <property type="term" value="P:intra-Golgi vesicle-mediated transport"/>
    <property type="evidence" value="ECO:0007669"/>
    <property type="project" value="InterPro"/>
</dbReference>